<dbReference type="HAMAP" id="MF_00796">
    <property type="entry name" value="NTPase_1"/>
    <property type="match status" value="1"/>
</dbReference>
<feature type="region of interest" description="Disordered" evidence="4">
    <location>
        <begin position="276"/>
        <end position="302"/>
    </location>
</feature>
<name>A0A553QRH0_9TELE</name>
<keyword evidence="2" id="KW-0378">Hydrolase</keyword>
<accession>A0A553QRH0</accession>
<dbReference type="Pfam" id="PF03266">
    <property type="entry name" value="NTPase_1"/>
    <property type="match status" value="1"/>
</dbReference>
<dbReference type="SUPFAM" id="SSF52540">
    <property type="entry name" value="P-loop containing nucleoside triphosphate hydrolases"/>
    <property type="match status" value="1"/>
</dbReference>
<dbReference type="OrthoDB" id="446244at2759"/>
<evidence type="ECO:0008006" key="7">
    <source>
        <dbReference type="Google" id="ProtNLM"/>
    </source>
</evidence>
<evidence type="ECO:0000313" key="5">
    <source>
        <dbReference type="EMBL" id="TRY92573.1"/>
    </source>
</evidence>
<evidence type="ECO:0000313" key="6">
    <source>
        <dbReference type="Proteomes" id="UP000316079"/>
    </source>
</evidence>
<reference evidence="5 6" key="1">
    <citation type="journal article" date="2019" name="Sci. Data">
        <title>Hybrid genome assembly and annotation of Danionella translucida.</title>
        <authorList>
            <person name="Kadobianskyi M."/>
            <person name="Schulze L."/>
            <person name="Schuelke M."/>
            <person name="Judkewitz B."/>
        </authorList>
    </citation>
    <scope>NUCLEOTIDE SEQUENCE [LARGE SCALE GENOMIC DNA]</scope>
    <source>
        <strain evidence="5 6">Bolton</strain>
    </source>
</reference>
<keyword evidence="3" id="KW-0067">ATP-binding</keyword>
<evidence type="ECO:0000256" key="1">
    <source>
        <dbReference type="ARBA" id="ARBA00022741"/>
    </source>
</evidence>
<keyword evidence="1" id="KW-0547">Nucleotide-binding</keyword>
<evidence type="ECO:0000256" key="2">
    <source>
        <dbReference type="ARBA" id="ARBA00022801"/>
    </source>
</evidence>
<dbReference type="InterPro" id="IPR027417">
    <property type="entry name" value="P-loop_NTPase"/>
</dbReference>
<dbReference type="Proteomes" id="UP000316079">
    <property type="component" value="Unassembled WGS sequence"/>
</dbReference>
<dbReference type="InterPro" id="IPR004948">
    <property type="entry name" value="Nuc-triphosphatase_THEP1"/>
</dbReference>
<organism evidence="5 6">
    <name type="scientific">Danionella cerebrum</name>
    <dbReference type="NCBI Taxonomy" id="2873325"/>
    <lineage>
        <taxon>Eukaryota</taxon>
        <taxon>Metazoa</taxon>
        <taxon>Chordata</taxon>
        <taxon>Craniata</taxon>
        <taxon>Vertebrata</taxon>
        <taxon>Euteleostomi</taxon>
        <taxon>Actinopterygii</taxon>
        <taxon>Neopterygii</taxon>
        <taxon>Teleostei</taxon>
        <taxon>Ostariophysi</taxon>
        <taxon>Cypriniformes</taxon>
        <taxon>Danionidae</taxon>
        <taxon>Danioninae</taxon>
        <taxon>Danionella</taxon>
    </lineage>
</organism>
<gene>
    <name evidence="5" type="ORF">DNTS_029574</name>
</gene>
<dbReference type="GO" id="GO:0017111">
    <property type="term" value="F:ribonucleoside triphosphate phosphatase activity"/>
    <property type="evidence" value="ECO:0007669"/>
    <property type="project" value="InterPro"/>
</dbReference>
<dbReference type="CDD" id="cd19482">
    <property type="entry name" value="RecA-like_Thep1"/>
    <property type="match status" value="1"/>
</dbReference>
<sequence length="509" mass="56642">MQPKRTLKYGLTNTFKLRLQLVKKSPPKKYKCMEYHNENLAQPKRLSSYDEKNVGKSFSRGFQQKEIDAMKFSREPVETKALYKRSAKQSPGNNDEQNKEDVMEEKGKKVPISASSGHESKWNDPGFKENSTEDHSGHLDLSNGSFLQDIDYCDDFTSVNTTDGFSPEPISSPITNLQKTKSHSSSSDASRHSKTLPVPAKAENSPQRSLKSTHVIRPRLQTSALSVSSDDDEYLISGKFGQRNTPLVRRGFVGETSSNDSSISSKNMSLKLVQESKDSAPNKPVLMNQSSSDPSHGENEQDNLASLGLDRKYHHISELVVNKLPGYTLQIPGVGKTTLVKKVYEALLLSSGVSVSGFYTEELRERGRRLGFDVVTVSGGRGPLARVSSESATSGRDFRVGQYVVDIQSFESLTLPLFRNICDGSGTRLFVLDEIGKMEMFSKMFIRAVREALDSSYSILGTIPVPKGKSLPLVEEVRSRQDVKIFTVTKENRDVIFDDIVSSVRECLQ</sequence>
<dbReference type="Gene3D" id="3.40.50.300">
    <property type="entry name" value="P-loop containing nucleotide triphosphate hydrolases"/>
    <property type="match status" value="1"/>
</dbReference>
<protein>
    <recommendedName>
        <fullName evidence="7">AAA+ ATPase domain-containing protein</fullName>
    </recommendedName>
</protein>
<feature type="compositionally biased region" description="Basic and acidic residues" evidence="4">
    <location>
        <begin position="118"/>
        <end position="138"/>
    </location>
</feature>
<evidence type="ECO:0000256" key="3">
    <source>
        <dbReference type="ARBA" id="ARBA00022840"/>
    </source>
</evidence>
<dbReference type="GO" id="GO:0005524">
    <property type="term" value="F:ATP binding"/>
    <property type="evidence" value="ECO:0007669"/>
    <property type="project" value="UniProtKB-KW"/>
</dbReference>
<evidence type="ECO:0000256" key="4">
    <source>
        <dbReference type="SAM" id="MobiDB-lite"/>
    </source>
</evidence>
<keyword evidence="6" id="KW-1185">Reference proteome</keyword>
<proteinExistence type="inferred from homology"/>
<comment type="caution">
    <text evidence="5">The sequence shown here is derived from an EMBL/GenBank/DDBJ whole genome shotgun (WGS) entry which is preliminary data.</text>
</comment>
<dbReference type="PANTHER" id="PTHR43146">
    <property type="entry name" value="CANCER-RELATED NUCLEOSIDE-TRIPHOSPHATASE"/>
    <property type="match status" value="1"/>
</dbReference>
<feature type="region of interest" description="Disordered" evidence="4">
    <location>
        <begin position="80"/>
        <end position="140"/>
    </location>
</feature>
<feature type="compositionally biased region" description="Basic and acidic residues" evidence="4">
    <location>
        <begin position="96"/>
        <end position="108"/>
    </location>
</feature>
<dbReference type="EMBL" id="SRMA01025605">
    <property type="protein sequence ID" value="TRY92573.1"/>
    <property type="molecule type" value="Genomic_DNA"/>
</dbReference>
<dbReference type="AlphaFoldDB" id="A0A553QRH0"/>
<feature type="region of interest" description="Disordered" evidence="4">
    <location>
        <begin position="164"/>
        <end position="217"/>
    </location>
</feature>
<dbReference type="PANTHER" id="PTHR43146:SF1">
    <property type="entry name" value="CANCER-RELATED NUCLEOSIDE-TRIPHOSPHATASE"/>
    <property type="match status" value="1"/>
</dbReference>
<dbReference type="STRING" id="623744.A0A553QRH0"/>